<keyword evidence="1" id="KW-0808">Transferase</keyword>
<sequence>MFVMVKLNLSLLEDIDDDVEFCMKLSKEESVIVLTDKKQATLVSLGCSDPTRCVAVGMKNWPRVTFAIDPPSLEDGLGRIKAFYHRHMLRRNKDFISDQFNAC</sequence>
<gene>
    <name evidence="1" type="primary">naat-B_10</name>
    <name evidence="1" type="ORF">CK203_042978</name>
</gene>
<proteinExistence type="predicted"/>
<dbReference type="GO" id="GO:0008483">
    <property type="term" value="F:transaminase activity"/>
    <property type="evidence" value="ECO:0007669"/>
    <property type="project" value="UniProtKB-KW"/>
</dbReference>
<reference evidence="1 2" key="1">
    <citation type="journal article" date="2018" name="PLoS Genet.">
        <title>Population sequencing reveals clonal diversity and ancestral inbreeding in the grapevine cultivar Chardonnay.</title>
        <authorList>
            <person name="Roach M.J."/>
            <person name="Johnson D.L."/>
            <person name="Bohlmann J."/>
            <person name="van Vuuren H.J."/>
            <person name="Jones S.J."/>
            <person name="Pretorius I.S."/>
            <person name="Schmidt S.A."/>
            <person name="Borneman A.R."/>
        </authorList>
    </citation>
    <scope>NUCLEOTIDE SEQUENCE [LARGE SCALE GENOMIC DNA]</scope>
    <source>
        <strain evidence="2">cv. Chardonnay</strain>
        <tissue evidence="1">Leaf</tissue>
    </source>
</reference>
<evidence type="ECO:0000313" key="1">
    <source>
        <dbReference type="EMBL" id="RVW77652.1"/>
    </source>
</evidence>
<dbReference type="PANTHER" id="PTHR45744">
    <property type="entry name" value="TYROSINE AMINOTRANSFERASE"/>
    <property type="match status" value="1"/>
</dbReference>
<accession>A0A438GZI6</accession>
<dbReference type="AlphaFoldDB" id="A0A438GZI6"/>
<protein>
    <submittedName>
        <fullName evidence="1">Nicotianamine aminotransferase B</fullName>
    </submittedName>
</protein>
<dbReference type="Proteomes" id="UP000288805">
    <property type="component" value="Unassembled WGS sequence"/>
</dbReference>
<dbReference type="PANTHER" id="PTHR45744:SF11">
    <property type="entry name" value="TYROSINE AMINOTRANSFERASE"/>
    <property type="match status" value="1"/>
</dbReference>
<name>A0A438GZI6_VITVI</name>
<comment type="caution">
    <text evidence="1">The sequence shown here is derived from an EMBL/GenBank/DDBJ whole genome shotgun (WGS) entry which is preliminary data.</text>
</comment>
<dbReference type="EMBL" id="QGNW01000310">
    <property type="protein sequence ID" value="RVW77652.1"/>
    <property type="molecule type" value="Genomic_DNA"/>
</dbReference>
<dbReference type="InterPro" id="IPR015422">
    <property type="entry name" value="PyrdxlP-dep_Trfase_small"/>
</dbReference>
<keyword evidence="1" id="KW-0032">Aminotransferase</keyword>
<organism evidence="1 2">
    <name type="scientific">Vitis vinifera</name>
    <name type="common">Grape</name>
    <dbReference type="NCBI Taxonomy" id="29760"/>
    <lineage>
        <taxon>Eukaryota</taxon>
        <taxon>Viridiplantae</taxon>
        <taxon>Streptophyta</taxon>
        <taxon>Embryophyta</taxon>
        <taxon>Tracheophyta</taxon>
        <taxon>Spermatophyta</taxon>
        <taxon>Magnoliopsida</taxon>
        <taxon>eudicotyledons</taxon>
        <taxon>Gunneridae</taxon>
        <taxon>Pentapetalae</taxon>
        <taxon>rosids</taxon>
        <taxon>Vitales</taxon>
        <taxon>Vitaceae</taxon>
        <taxon>Viteae</taxon>
        <taxon>Vitis</taxon>
    </lineage>
</organism>
<dbReference type="Gene3D" id="3.90.1150.10">
    <property type="entry name" value="Aspartate Aminotransferase, domain 1"/>
    <property type="match status" value="2"/>
</dbReference>
<evidence type="ECO:0000313" key="2">
    <source>
        <dbReference type="Proteomes" id="UP000288805"/>
    </source>
</evidence>